<accession>A0A1C4XGW2</accession>
<reference evidence="3 4" key="1">
    <citation type="submission" date="2016-06" db="EMBL/GenBank/DDBJ databases">
        <authorList>
            <person name="Kjaerup R.B."/>
            <person name="Dalgaard T.S."/>
            <person name="Juul-Madsen H.R."/>
        </authorList>
    </citation>
    <scope>NUCLEOTIDE SEQUENCE [LARGE SCALE GENOMIC DNA]</scope>
    <source>
        <strain evidence="3 4">DSM 45626</strain>
    </source>
</reference>
<organism evidence="3 4">
    <name type="scientific">Micromonospora haikouensis</name>
    <dbReference type="NCBI Taxonomy" id="686309"/>
    <lineage>
        <taxon>Bacteria</taxon>
        <taxon>Bacillati</taxon>
        <taxon>Actinomycetota</taxon>
        <taxon>Actinomycetes</taxon>
        <taxon>Micromonosporales</taxon>
        <taxon>Micromonosporaceae</taxon>
        <taxon>Micromonospora</taxon>
    </lineage>
</organism>
<dbReference type="InterPro" id="IPR007803">
    <property type="entry name" value="Asp/Arg/Pro-Hydrxlase"/>
</dbReference>
<dbReference type="AlphaFoldDB" id="A0A1C4XGW2"/>
<dbReference type="Pfam" id="PF05118">
    <property type="entry name" value="Asp_Arg_Hydrox"/>
    <property type="match status" value="1"/>
</dbReference>
<dbReference type="RefSeq" id="WP_091283778.1">
    <property type="nucleotide sequence ID" value="NZ_FMCW01000025.1"/>
</dbReference>
<evidence type="ECO:0000256" key="1">
    <source>
        <dbReference type="SAM" id="MobiDB-lite"/>
    </source>
</evidence>
<gene>
    <name evidence="3" type="ORF">GA0070558_12558</name>
</gene>
<name>A0A1C4XGW2_9ACTN</name>
<dbReference type="EMBL" id="FMCW01000025">
    <property type="protein sequence ID" value="SCF07809.1"/>
    <property type="molecule type" value="Genomic_DNA"/>
</dbReference>
<dbReference type="InterPro" id="IPR027443">
    <property type="entry name" value="IPNS-like_sf"/>
</dbReference>
<dbReference type="GO" id="GO:0062101">
    <property type="term" value="F:peptidyl-aspartic acid 3-dioxygenase activity"/>
    <property type="evidence" value="ECO:0007669"/>
    <property type="project" value="InterPro"/>
</dbReference>
<dbReference type="PANTHER" id="PTHR12366:SF29">
    <property type="entry name" value="ASPARTYL BETA-HYDROXYLASE, ISOFORM L"/>
    <property type="match status" value="1"/>
</dbReference>
<proteinExistence type="predicted"/>
<sequence>MSPPPRWSAAARSAYNRLIETLAEEAGPDGARRYADLAVADGLWRDPLQRPEHYLPSLPPRPVYDPAGFWFCSYLEENYQRIRAEVDQVTDPARSGFVAADAALVGTGRWEEVTFYEGGHRFAEACARFPVTASVIEGIPEAAAAGIGVVTLSWLHPGTRIRPHCGGTNARLRVHLGLRVPPGARMRVGTESLTWQEGRCLVFDDSFEHEVRHDGELPRVILLMDVCHPALDPVELDLLMAGQGTFEERAAGFLRDRGLRRVERAGGAVRADLDPASARQVVQYLDGQGADSVELRDGRLVLGRAATPGRAPDEPAESDREER</sequence>
<feature type="compositionally biased region" description="Basic and acidic residues" evidence="1">
    <location>
        <begin position="311"/>
        <end position="323"/>
    </location>
</feature>
<evidence type="ECO:0000259" key="2">
    <source>
        <dbReference type="Pfam" id="PF05118"/>
    </source>
</evidence>
<protein>
    <submittedName>
        <fullName evidence="3">Aspartate beta-hydroxylase</fullName>
    </submittedName>
</protein>
<feature type="domain" description="Aspartyl/asparaginy/proline hydroxylase" evidence="2">
    <location>
        <begin position="76"/>
        <end position="229"/>
    </location>
</feature>
<dbReference type="Proteomes" id="UP000199375">
    <property type="component" value="Unassembled WGS sequence"/>
</dbReference>
<evidence type="ECO:0000313" key="3">
    <source>
        <dbReference type="EMBL" id="SCF07809.1"/>
    </source>
</evidence>
<dbReference type="PANTHER" id="PTHR12366">
    <property type="entry name" value="ASPARTYL/ASPARAGINYL BETA-HYDROXYLASE"/>
    <property type="match status" value="1"/>
</dbReference>
<dbReference type="Gene3D" id="2.60.120.330">
    <property type="entry name" value="B-lactam Antibiotic, Isopenicillin N Synthase, Chain"/>
    <property type="match status" value="1"/>
</dbReference>
<dbReference type="InterPro" id="IPR039038">
    <property type="entry name" value="ASPH"/>
</dbReference>
<feature type="region of interest" description="Disordered" evidence="1">
    <location>
        <begin position="301"/>
        <end position="323"/>
    </location>
</feature>
<dbReference type="SUPFAM" id="SSF51197">
    <property type="entry name" value="Clavaminate synthase-like"/>
    <property type="match status" value="1"/>
</dbReference>
<evidence type="ECO:0000313" key="4">
    <source>
        <dbReference type="Proteomes" id="UP000199375"/>
    </source>
</evidence>